<feature type="transmembrane region" description="Helical" evidence="1">
    <location>
        <begin position="69"/>
        <end position="88"/>
    </location>
</feature>
<keyword evidence="1" id="KW-0812">Transmembrane</keyword>
<sequence>MRFAAIILLVSGLFSVIQGLAAVIGPNTYYAVSEGDLWLLNAQGWGWTNLILGALLIATGFGLFTETGWARVTAIILAVLSAVVQMFLVPLQPWWSFIVIAVDITIIYAVVVRTAEIREAR</sequence>
<dbReference type="RefSeq" id="WP_245762425.1">
    <property type="nucleotide sequence ID" value="NZ_FOVM01000003.1"/>
</dbReference>
<organism evidence="3 4">
    <name type="scientific">Mycetocola miduiensis</name>
    <dbReference type="NCBI Taxonomy" id="995034"/>
    <lineage>
        <taxon>Bacteria</taxon>
        <taxon>Bacillati</taxon>
        <taxon>Actinomycetota</taxon>
        <taxon>Actinomycetes</taxon>
        <taxon>Micrococcales</taxon>
        <taxon>Microbacteriaceae</taxon>
        <taxon>Mycetocola</taxon>
    </lineage>
</organism>
<dbReference type="AlphaFoldDB" id="A0A1I5ABY8"/>
<feature type="transmembrane region" description="Helical" evidence="1">
    <location>
        <begin position="45"/>
        <end position="64"/>
    </location>
</feature>
<protein>
    <recommendedName>
        <fullName evidence="2">DUF7144 domain-containing protein</fullName>
    </recommendedName>
</protein>
<accession>A0A1I5ABY8</accession>
<dbReference type="EMBL" id="FOVM01000003">
    <property type="protein sequence ID" value="SFN59994.1"/>
    <property type="molecule type" value="Genomic_DNA"/>
</dbReference>
<feature type="transmembrane region" description="Helical" evidence="1">
    <location>
        <begin position="94"/>
        <end position="112"/>
    </location>
</feature>
<name>A0A1I5ABY8_9MICO</name>
<feature type="domain" description="DUF7144" evidence="2">
    <location>
        <begin position="2"/>
        <end position="113"/>
    </location>
</feature>
<evidence type="ECO:0000313" key="4">
    <source>
        <dbReference type="Proteomes" id="UP000198867"/>
    </source>
</evidence>
<keyword evidence="1" id="KW-0472">Membrane</keyword>
<keyword evidence="1" id="KW-1133">Transmembrane helix</keyword>
<evidence type="ECO:0000313" key="3">
    <source>
        <dbReference type="EMBL" id="SFN59994.1"/>
    </source>
</evidence>
<dbReference type="Proteomes" id="UP000198867">
    <property type="component" value="Unassembled WGS sequence"/>
</dbReference>
<proteinExistence type="predicted"/>
<gene>
    <name evidence="3" type="ORF">SAMN05216219_1333</name>
</gene>
<dbReference type="STRING" id="995034.SAMN05216219_1333"/>
<dbReference type="Pfam" id="PF23636">
    <property type="entry name" value="DUF7144"/>
    <property type="match status" value="1"/>
</dbReference>
<dbReference type="InterPro" id="IPR055568">
    <property type="entry name" value="DUF7144"/>
</dbReference>
<evidence type="ECO:0000256" key="1">
    <source>
        <dbReference type="SAM" id="Phobius"/>
    </source>
</evidence>
<keyword evidence="4" id="KW-1185">Reference proteome</keyword>
<evidence type="ECO:0000259" key="2">
    <source>
        <dbReference type="Pfam" id="PF23636"/>
    </source>
</evidence>
<reference evidence="4" key="1">
    <citation type="submission" date="2016-10" db="EMBL/GenBank/DDBJ databases">
        <authorList>
            <person name="Varghese N."/>
            <person name="Submissions S."/>
        </authorList>
    </citation>
    <scope>NUCLEOTIDE SEQUENCE [LARGE SCALE GENOMIC DNA]</scope>
    <source>
        <strain evidence="4">CGMCC 1.11101</strain>
    </source>
</reference>